<evidence type="ECO:0000313" key="2">
    <source>
        <dbReference type="Proteomes" id="UP000540656"/>
    </source>
</evidence>
<accession>A0A7Y9UR60</accession>
<sequence length="346" mass="38529">MQLTARDLNRTLLSRQHLLERSRRTVPEMVEHLIGLQAQENLSPYLSLAARLEDFDPHAVSVGLEQKHLARLLTMRGTIHLLVPDDALTLRQWTQPRMDKERASSQSIGDARHLDAATLKEAVSELLADGPMTGKELGLQLAERFPGPSPTALTNLARVDLPLAQLPPRGCWQQSGGVVYQYVDRWLERPLREPDPASVVQRWLRAFGPGTAADVTAWSGVTGMAPIMKAMDLVQHTDETGRILYDVPDAEIVPGEQPVPARLLGTYDNLWLSHAGRDRVTAPENRKRWMGLNGGNANTVFVDGWLAGLWRVTDGEIEVELFRALTRAEQKGLDDEVERTRSLLAS</sequence>
<dbReference type="InterPro" id="IPR009351">
    <property type="entry name" value="AlkZ-like"/>
</dbReference>
<keyword evidence="2" id="KW-1185">Reference proteome</keyword>
<comment type="caution">
    <text evidence="1">The sequence shown here is derived from an EMBL/GenBank/DDBJ whole genome shotgun (WGS) entry which is preliminary data.</text>
</comment>
<name>A0A7Y9UR60_9ACTN</name>
<dbReference type="PANTHER" id="PTHR38479:SF2">
    <property type="entry name" value="WINGED HELIX DNA-BINDING DOMAIN-CONTAINING PROTEIN"/>
    <property type="match status" value="1"/>
</dbReference>
<dbReference type="EMBL" id="JACCAA010000001">
    <property type="protein sequence ID" value="NYG59321.1"/>
    <property type="molecule type" value="Genomic_DNA"/>
</dbReference>
<dbReference type="Proteomes" id="UP000540656">
    <property type="component" value="Unassembled WGS sequence"/>
</dbReference>
<proteinExistence type="predicted"/>
<evidence type="ECO:0008006" key="3">
    <source>
        <dbReference type="Google" id="ProtNLM"/>
    </source>
</evidence>
<protein>
    <recommendedName>
        <fullName evidence="3">Winged helix DNA-binding domain-containing protein</fullName>
    </recommendedName>
</protein>
<gene>
    <name evidence="1" type="ORF">BJ980_002244</name>
</gene>
<dbReference type="Pfam" id="PF06224">
    <property type="entry name" value="AlkZ-like"/>
    <property type="match status" value="1"/>
</dbReference>
<reference evidence="1 2" key="1">
    <citation type="submission" date="2020-07" db="EMBL/GenBank/DDBJ databases">
        <title>Sequencing the genomes of 1000 actinobacteria strains.</title>
        <authorList>
            <person name="Klenk H.-P."/>
        </authorList>
    </citation>
    <scope>NUCLEOTIDE SEQUENCE [LARGE SCALE GENOMIC DNA]</scope>
    <source>
        <strain evidence="1 2">DSM 23819</strain>
    </source>
</reference>
<dbReference type="PANTHER" id="PTHR38479">
    <property type="entry name" value="LMO0824 PROTEIN"/>
    <property type="match status" value="1"/>
</dbReference>
<organism evidence="1 2">
    <name type="scientific">Nocardioides daedukensis</name>
    <dbReference type="NCBI Taxonomy" id="634462"/>
    <lineage>
        <taxon>Bacteria</taxon>
        <taxon>Bacillati</taxon>
        <taxon>Actinomycetota</taxon>
        <taxon>Actinomycetes</taxon>
        <taxon>Propionibacteriales</taxon>
        <taxon>Nocardioidaceae</taxon>
        <taxon>Nocardioides</taxon>
    </lineage>
</organism>
<dbReference type="RefSeq" id="WP_179502381.1">
    <property type="nucleotide sequence ID" value="NZ_JACCAA010000001.1"/>
</dbReference>
<dbReference type="AlphaFoldDB" id="A0A7Y9UR60"/>
<evidence type="ECO:0000313" key="1">
    <source>
        <dbReference type="EMBL" id="NYG59321.1"/>
    </source>
</evidence>